<proteinExistence type="predicted"/>
<dbReference type="InterPro" id="IPR024775">
    <property type="entry name" value="DinB-like"/>
</dbReference>
<name>A0A0S6VVL6_9BACT</name>
<dbReference type="SUPFAM" id="SSF109854">
    <property type="entry name" value="DinB/YfiT-like putative metalloenzymes"/>
    <property type="match status" value="1"/>
</dbReference>
<dbReference type="Proteomes" id="UP000030700">
    <property type="component" value="Unassembled WGS sequence"/>
</dbReference>
<gene>
    <name evidence="2" type="ORF">U14_00583</name>
</gene>
<sequence>MFQHDYEQIERMYQLFATCPDPNKREREGGWTIKQIVGHLVDSASNNHQRFLRYQSQGHFVFPGYDQNVCVSRAHYDSMEFQSLLVLWYHYNRMLLHIIAHFPADDLAASMLQIGERPAVPLQDLIHDYFAHMDKHAQQVKRIIAA</sequence>
<evidence type="ECO:0000313" key="2">
    <source>
        <dbReference type="EMBL" id="GAK49361.1"/>
    </source>
</evidence>
<dbReference type="Pfam" id="PF12867">
    <property type="entry name" value="DinB_2"/>
    <property type="match status" value="1"/>
</dbReference>
<evidence type="ECO:0000313" key="3">
    <source>
        <dbReference type="Proteomes" id="UP000030700"/>
    </source>
</evidence>
<dbReference type="EMBL" id="DF820455">
    <property type="protein sequence ID" value="GAK49361.1"/>
    <property type="molecule type" value="Genomic_DNA"/>
</dbReference>
<dbReference type="AlphaFoldDB" id="A0A0S6VVL6"/>
<keyword evidence="3" id="KW-1185">Reference proteome</keyword>
<feature type="domain" description="DinB-like" evidence="1">
    <location>
        <begin position="8"/>
        <end position="140"/>
    </location>
</feature>
<reference evidence="2" key="1">
    <citation type="journal article" date="2015" name="PeerJ">
        <title>First genomic representation of candidate bacterial phylum KSB3 points to enhanced environmental sensing as a trigger of wastewater bulking.</title>
        <authorList>
            <person name="Sekiguchi Y."/>
            <person name="Ohashi A."/>
            <person name="Parks D.H."/>
            <person name="Yamauchi T."/>
            <person name="Tyson G.W."/>
            <person name="Hugenholtz P."/>
        </authorList>
    </citation>
    <scope>NUCLEOTIDE SEQUENCE [LARGE SCALE GENOMIC DNA]</scope>
</reference>
<evidence type="ECO:0000259" key="1">
    <source>
        <dbReference type="Pfam" id="PF12867"/>
    </source>
</evidence>
<organism evidence="2">
    <name type="scientific">Candidatus Moduliflexus flocculans</name>
    <dbReference type="NCBI Taxonomy" id="1499966"/>
    <lineage>
        <taxon>Bacteria</taxon>
        <taxon>Candidatus Moduliflexota</taxon>
        <taxon>Candidatus Moduliflexia</taxon>
        <taxon>Candidatus Moduliflexales</taxon>
        <taxon>Candidatus Moduliflexaceae</taxon>
    </lineage>
</organism>
<protein>
    <recommendedName>
        <fullName evidence="1">DinB-like domain-containing protein</fullName>
    </recommendedName>
</protein>
<dbReference type="Gene3D" id="1.20.120.450">
    <property type="entry name" value="dinb family like domain"/>
    <property type="match status" value="1"/>
</dbReference>
<dbReference type="HOGENOM" id="CLU_105789_4_0_0"/>
<dbReference type="InterPro" id="IPR034660">
    <property type="entry name" value="DinB/YfiT-like"/>
</dbReference>
<dbReference type="STRING" id="1499966.U14_00583"/>
<accession>A0A0S6VVL6</accession>